<evidence type="ECO:0000256" key="1">
    <source>
        <dbReference type="ARBA" id="ARBA00009024"/>
    </source>
</evidence>
<evidence type="ECO:0000313" key="2">
    <source>
        <dbReference type="EMBL" id="CAF0747277.1"/>
    </source>
</evidence>
<dbReference type="NCBIfam" id="TIGR01571">
    <property type="entry name" value="A_thal_Cys_rich"/>
    <property type="match status" value="1"/>
</dbReference>
<dbReference type="EMBL" id="CAJNOC010000338">
    <property type="protein sequence ID" value="CAF0747277.1"/>
    <property type="molecule type" value="Genomic_DNA"/>
</dbReference>
<proteinExistence type="inferred from homology"/>
<protein>
    <submittedName>
        <fullName evidence="2">Uncharacterized protein</fullName>
    </submittedName>
</protein>
<comment type="similarity">
    <text evidence="1">Belongs to the cornifelin family.</text>
</comment>
<dbReference type="AlphaFoldDB" id="A0A813P3Z9"/>
<dbReference type="Proteomes" id="UP000663879">
    <property type="component" value="Unassembled WGS sequence"/>
</dbReference>
<name>A0A813P3Z9_9BILA</name>
<dbReference type="PANTHER" id="PTHR15907">
    <property type="entry name" value="DUF614 FAMILY PROTEIN-RELATED"/>
    <property type="match status" value="1"/>
</dbReference>
<accession>A0A813P3Z9</accession>
<sequence length="134" mass="15118">MSFWDADVKVNVNLNQPLKGKLSELTYDNKFAYDFCSCCVDCKLCCCGTFCLPCLICQLYMDTGEGCCSGCWQCFTSFFPLNFCCSNTSMLRSKLRGTFKLHGSILEDKYYTTCCPCCAAIQLKLELRNQGLID</sequence>
<dbReference type="InterPro" id="IPR006461">
    <property type="entry name" value="PLAC_motif_containing"/>
</dbReference>
<comment type="caution">
    <text evidence="2">The sequence shown here is derived from an EMBL/GenBank/DDBJ whole genome shotgun (WGS) entry which is preliminary data.</text>
</comment>
<keyword evidence="3" id="KW-1185">Reference proteome</keyword>
<dbReference type="Pfam" id="PF04749">
    <property type="entry name" value="PLAC8"/>
    <property type="match status" value="1"/>
</dbReference>
<organism evidence="2 3">
    <name type="scientific">Brachionus calyciflorus</name>
    <dbReference type="NCBI Taxonomy" id="104777"/>
    <lineage>
        <taxon>Eukaryota</taxon>
        <taxon>Metazoa</taxon>
        <taxon>Spiralia</taxon>
        <taxon>Gnathifera</taxon>
        <taxon>Rotifera</taxon>
        <taxon>Eurotatoria</taxon>
        <taxon>Monogononta</taxon>
        <taxon>Pseudotrocha</taxon>
        <taxon>Ploima</taxon>
        <taxon>Brachionidae</taxon>
        <taxon>Brachionus</taxon>
    </lineage>
</organism>
<reference evidence="2" key="1">
    <citation type="submission" date="2021-02" db="EMBL/GenBank/DDBJ databases">
        <authorList>
            <person name="Nowell W R."/>
        </authorList>
    </citation>
    <scope>NUCLEOTIDE SEQUENCE</scope>
    <source>
        <strain evidence="2">Ploen Becks lab</strain>
    </source>
</reference>
<gene>
    <name evidence="2" type="ORF">OXX778_LOCUS3722</name>
</gene>
<evidence type="ECO:0000313" key="3">
    <source>
        <dbReference type="Proteomes" id="UP000663879"/>
    </source>
</evidence>
<dbReference type="OrthoDB" id="1045822at2759"/>